<dbReference type="Gene3D" id="3.40.605.10">
    <property type="entry name" value="Aldehyde Dehydrogenase, Chain A, domain 1"/>
    <property type="match status" value="1"/>
</dbReference>
<dbReference type="InterPro" id="IPR016160">
    <property type="entry name" value="Ald_DH_CS_CYS"/>
</dbReference>
<sequence>MTTNLGTKGNTLFTERYESIEKCVEYLTTHRSEILSILSNISSYRAANAEIDSTIKTLQGALQEVETYRPACQDSMAVFMPSNVILYSYALYLLIPSLFVNRIEFRASSHVAEYVGLLHDKLKEVHQLPISNLKVSQKAFMANSVSQGNIVVFTGTYQNAEQIKKQLRREQLYIFFGQGINPFIIGPDADLSLAADDVIRMRLFNSGQDCLGPDIILTHESIAESFKNLLLEKVEALTFGANDDPNANYSPIFYKDILTAMSEYFNNNDKYITYGGGIDFRTKKMEPTILYSKLEDRLEIAEYFSPVFNVVSYPNDEQLMKLIGSSYFSERAMGCSLYGSEHLADKLRRKHTLTINQTLEDVEQGNKAFGGHGTMSNYIFYDMQLVSKPILISEVVAEFLSEKRIEV</sequence>
<keyword evidence="4" id="KW-1133">Transmembrane helix</keyword>
<evidence type="ECO:0000256" key="3">
    <source>
        <dbReference type="ARBA" id="ARBA00023027"/>
    </source>
</evidence>
<dbReference type="GO" id="GO:0016620">
    <property type="term" value="F:oxidoreductase activity, acting on the aldehyde or oxo group of donors, NAD or NADP as acceptor"/>
    <property type="evidence" value="ECO:0007669"/>
    <property type="project" value="InterPro"/>
</dbReference>
<evidence type="ECO:0000256" key="4">
    <source>
        <dbReference type="SAM" id="Phobius"/>
    </source>
</evidence>
<dbReference type="PANTHER" id="PTHR42986:SF1">
    <property type="entry name" value="BENZALDEHYDE DEHYDROGENASE YFMT"/>
    <property type="match status" value="1"/>
</dbReference>
<dbReference type="eggNOG" id="COG1012">
    <property type="taxonomic scope" value="Bacteria"/>
</dbReference>
<comment type="similarity">
    <text evidence="1">Belongs to the aldehyde dehydrogenase family.</text>
</comment>
<dbReference type="SUPFAM" id="SSF53720">
    <property type="entry name" value="ALDH-like"/>
    <property type="match status" value="1"/>
</dbReference>
<gene>
    <name evidence="6" type="ORF">ET33_28010</name>
</gene>
<proteinExistence type="inferred from homology"/>
<organism evidence="6 7">
    <name type="scientific">Paenibacillus tyrfis</name>
    <dbReference type="NCBI Taxonomy" id="1501230"/>
    <lineage>
        <taxon>Bacteria</taxon>
        <taxon>Bacillati</taxon>
        <taxon>Bacillota</taxon>
        <taxon>Bacilli</taxon>
        <taxon>Bacillales</taxon>
        <taxon>Paenibacillaceae</taxon>
        <taxon>Paenibacillus</taxon>
    </lineage>
</organism>
<dbReference type="InterPro" id="IPR016162">
    <property type="entry name" value="Ald_DH_N"/>
</dbReference>
<dbReference type="OrthoDB" id="2644916at2"/>
<protein>
    <submittedName>
        <fullName evidence="6">Aldehyde dehydrogenase</fullName>
    </submittedName>
</protein>
<dbReference type="InterPro" id="IPR016163">
    <property type="entry name" value="Ald_DH_C"/>
</dbReference>
<keyword evidence="3" id="KW-0520">NAD</keyword>
<feature type="transmembrane region" description="Helical" evidence="4">
    <location>
        <begin position="84"/>
        <end position="100"/>
    </location>
</feature>
<evidence type="ECO:0000259" key="5">
    <source>
        <dbReference type="Pfam" id="PF00171"/>
    </source>
</evidence>
<keyword evidence="4" id="KW-0812">Transmembrane</keyword>
<evidence type="ECO:0000313" key="6">
    <source>
        <dbReference type="EMBL" id="KEQ22027.1"/>
    </source>
</evidence>
<feature type="domain" description="Aldehyde dehydrogenase" evidence="5">
    <location>
        <begin position="149"/>
        <end position="372"/>
    </location>
</feature>
<keyword evidence="2" id="KW-0560">Oxidoreductase</keyword>
<dbReference type="Gene3D" id="3.40.309.10">
    <property type="entry name" value="Aldehyde Dehydrogenase, Chain A, domain 2"/>
    <property type="match status" value="1"/>
</dbReference>
<dbReference type="Proteomes" id="UP000028123">
    <property type="component" value="Unassembled WGS sequence"/>
</dbReference>
<dbReference type="PROSITE" id="PS00070">
    <property type="entry name" value="ALDEHYDE_DEHYDR_CYS"/>
    <property type="match status" value="1"/>
</dbReference>
<dbReference type="PANTHER" id="PTHR42986">
    <property type="entry name" value="BENZALDEHYDE DEHYDROGENASE YFMT"/>
    <property type="match status" value="1"/>
</dbReference>
<dbReference type="EMBL" id="JNVM01000046">
    <property type="protein sequence ID" value="KEQ22027.1"/>
    <property type="molecule type" value="Genomic_DNA"/>
</dbReference>
<evidence type="ECO:0000313" key="7">
    <source>
        <dbReference type="Proteomes" id="UP000028123"/>
    </source>
</evidence>
<dbReference type="AlphaFoldDB" id="A0A081NUA4"/>
<keyword evidence="4" id="KW-0472">Membrane</keyword>
<accession>A0A081NUA4</accession>
<dbReference type="RefSeq" id="WP_036692489.1">
    <property type="nucleotide sequence ID" value="NZ_JNVM01000046.1"/>
</dbReference>
<evidence type="ECO:0000256" key="2">
    <source>
        <dbReference type="ARBA" id="ARBA00023002"/>
    </source>
</evidence>
<keyword evidence="7" id="KW-1185">Reference proteome</keyword>
<reference evidence="6 7" key="1">
    <citation type="submission" date="2014-06" db="EMBL/GenBank/DDBJ databases">
        <title>Draft genome sequence of Paenibacillus sp. MSt1.</title>
        <authorList>
            <person name="Aw Y.K."/>
            <person name="Ong K.S."/>
            <person name="Gan H.M."/>
            <person name="Lee S.M."/>
        </authorList>
    </citation>
    <scope>NUCLEOTIDE SEQUENCE [LARGE SCALE GENOMIC DNA]</scope>
    <source>
        <strain evidence="6 7">MSt1</strain>
    </source>
</reference>
<comment type="caution">
    <text evidence="6">The sequence shown here is derived from an EMBL/GenBank/DDBJ whole genome shotgun (WGS) entry which is preliminary data.</text>
</comment>
<name>A0A081NUA4_9BACL</name>
<dbReference type="Pfam" id="PF00171">
    <property type="entry name" value="Aldedh"/>
    <property type="match status" value="1"/>
</dbReference>
<dbReference type="InterPro" id="IPR016161">
    <property type="entry name" value="Ald_DH/histidinol_DH"/>
</dbReference>
<evidence type="ECO:0000256" key="1">
    <source>
        <dbReference type="ARBA" id="ARBA00009986"/>
    </source>
</evidence>
<dbReference type="InterPro" id="IPR015590">
    <property type="entry name" value="Aldehyde_DH_dom"/>
</dbReference>